<accession>A0ACB6SE71</accession>
<gene>
    <name evidence="1" type="ORF">BU25DRAFT_358284</name>
</gene>
<protein>
    <submittedName>
        <fullName evidence="1">Histone-fold-containing protein</fullName>
    </submittedName>
</protein>
<evidence type="ECO:0000313" key="1">
    <source>
        <dbReference type="EMBL" id="KAF2631900.1"/>
    </source>
</evidence>
<sequence length="241" mass="26566">MPPRRSNLPTVPVEETEPAATAAPPREDDTLSVEDLNLPKSIVQRLAKGVLPPNTQIQKDALLAMSKGATVFVNYLTSAAAEEALRSGRKSVMPSDVFAAMRELEFEFMLPRLEAEVNKFTSIQADKRNTYRKKIREEKRAKNDPDGVSEITNGGTSFMSAGPAGLEDEEPRAKKARLDGEVGEGSDEEGVDETQDVEDEEVEDDEIVEDEAPEEGLTEDPLEEREEKEEEDEVADGDESD</sequence>
<comment type="caution">
    <text evidence="1">The sequence shown here is derived from an EMBL/GenBank/DDBJ whole genome shotgun (WGS) entry which is preliminary data.</text>
</comment>
<proteinExistence type="predicted"/>
<keyword evidence="2" id="KW-1185">Reference proteome</keyword>
<name>A0ACB6SE71_9PLEO</name>
<dbReference type="Proteomes" id="UP000799754">
    <property type="component" value="Unassembled WGS sequence"/>
</dbReference>
<reference evidence="1" key="1">
    <citation type="journal article" date="2020" name="Stud. Mycol.">
        <title>101 Dothideomycetes genomes: a test case for predicting lifestyles and emergence of pathogens.</title>
        <authorList>
            <person name="Haridas S."/>
            <person name="Albert R."/>
            <person name="Binder M."/>
            <person name="Bloem J."/>
            <person name="Labutti K."/>
            <person name="Salamov A."/>
            <person name="Andreopoulos B."/>
            <person name="Baker S."/>
            <person name="Barry K."/>
            <person name="Bills G."/>
            <person name="Bluhm B."/>
            <person name="Cannon C."/>
            <person name="Castanera R."/>
            <person name="Culley D."/>
            <person name="Daum C."/>
            <person name="Ezra D."/>
            <person name="Gonzalez J."/>
            <person name="Henrissat B."/>
            <person name="Kuo A."/>
            <person name="Liang C."/>
            <person name="Lipzen A."/>
            <person name="Lutzoni F."/>
            <person name="Magnuson J."/>
            <person name="Mondo S."/>
            <person name="Nolan M."/>
            <person name="Ohm R."/>
            <person name="Pangilinan J."/>
            <person name="Park H.-J."/>
            <person name="Ramirez L."/>
            <person name="Alfaro M."/>
            <person name="Sun H."/>
            <person name="Tritt A."/>
            <person name="Yoshinaga Y."/>
            <person name="Zwiers L.-H."/>
            <person name="Turgeon B."/>
            <person name="Goodwin S."/>
            <person name="Spatafora J."/>
            <person name="Crous P."/>
            <person name="Grigoriev I."/>
        </authorList>
    </citation>
    <scope>NUCLEOTIDE SEQUENCE</scope>
    <source>
        <strain evidence="1">CBS 525.71</strain>
    </source>
</reference>
<dbReference type="EMBL" id="MU006703">
    <property type="protein sequence ID" value="KAF2631900.1"/>
    <property type="molecule type" value="Genomic_DNA"/>
</dbReference>
<evidence type="ECO:0000313" key="2">
    <source>
        <dbReference type="Proteomes" id="UP000799754"/>
    </source>
</evidence>
<organism evidence="1 2">
    <name type="scientific">Macroventuria anomochaeta</name>
    <dbReference type="NCBI Taxonomy" id="301207"/>
    <lineage>
        <taxon>Eukaryota</taxon>
        <taxon>Fungi</taxon>
        <taxon>Dikarya</taxon>
        <taxon>Ascomycota</taxon>
        <taxon>Pezizomycotina</taxon>
        <taxon>Dothideomycetes</taxon>
        <taxon>Pleosporomycetidae</taxon>
        <taxon>Pleosporales</taxon>
        <taxon>Pleosporineae</taxon>
        <taxon>Didymellaceae</taxon>
        <taxon>Macroventuria</taxon>
    </lineage>
</organism>